<dbReference type="SUPFAM" id="SSF57756">
    <property type="entry name" value="Retrovirus zinc finger-like domains"/>
    <property type="match status" value="1"/>
</dbReference>
<comment type="caution">
    <text evidence="1">The sequence shown here is derived from an EMBL/GenBank/DDBJ whole genome shotgun (WGS) entry which is preliminary data.</text>
</comment>
<proteinExistence type="predicted"/>
<gene>
    <name evidence="1" type="ORF">ABMA28_017350</name>
</gene>
<evidence type="ECO:0008006" key="3">
    <source>
        <dbReference type="Google" id="ProtNLM"/>
    </source>
</evidence>
<dbReference type="EMBL" id="JBEDNZ010000035">
    <property type="protein sequence ID" value="KAL0803396.1"/>
    <property type="molecule type" value="Genomic_DNA"/>
</dbReference>
<dbReference type="Proteomes" id="UP001549921">
    <property type="component" value="Unassembled WGS sequence"/>
</dbReference>
<protein>
    <recommendedName>
        <fullName evidence="3">Gag polyprotein</fullName>
    </recommendedName>
</protein>
<evidence type="ECO:0000313" key="1">
    <source>
        <dbReference type="EMBL" id="KAL0803396.1"/>
    </source>
</evidence>
<dbReference type="InterPro" id="IPR036875">
    <property type="entry name" value="Znf_CCHC_sf"/>
</dbReference>
<evidence type="ECO:0000313" key="2">
    <source>
        <dbReference type="Proteomes" id="UP001549921"/>
    </source>
</evidence>
<dbReference type="AlphaFoldDB" id="A0ABD0S2D6"/>
<sequence length="448" mass="51571">MDHPIKFLSLQKSELEYEVGLRGDTPADNVAELRKQITKSSRGFTSEDILESHLEPSDDLKGARECLVKSQSAIAGLKTKYEKNLYLRTENLLNHIYHRLTRITPKSPEDTSLLSELNKHLNIQLKDIKNLAPVKTTALSEEDVRDNKDSNTATNIAVTCDRGISSDLFKLKFDGKTCVRSFIEKVEEFIKARNISSDKVLSFAAEIFTENALHWFRSIRDTVNSWEELFDYDYRLMSEIRARSQGECENITIYLSIMHCMFSRLSRTLPEDEKLEILLHNIRPCYANTLANAPEIKTIDALRSQCRNFENYQSRLSQFREPPRVTAETLAPEFAYNKPSTSKTYNNNNNNMYKPNNYMKQNDYPKTNNNTNYTNAIEALPVHPIAKSDGGVRLPFCPRCRTHSHSLKYCKEPKFLICFKCGKKDVTYPTCPDCVKPPNYPNHRTPKN</sequence>
<organism evidence="1 2">
    <name type="scientific">Loxostege sticticalis</name>
    <name type="common">Beet webworm moth</name>
    <dbReference type="NCBI Taxonomy" id="481309"/>
    <lineage>
        <taxon>Eukaryota</taxon>
        <taxon>Metazoa</taxon>
        <taxon>Ecdysozoa</taxon>
        <taxon>Arthropoda</taxon>
        <taxon>Hexapoda</taxon>
        <taxon>Insecta</taxon>
        <taxon>Pterygota</taxon>
        <taxon>Neoptera</taxon>
        <taxon>Endopterygota</taxon>
        <taxon>Lepidoptera</taxon>
        <taxon>Glossata</taxon>
        <taxon>Ditrysia</taxon>
        <taxon>Pyraloidea</taxon>
        <taxon>Crambidae</taxon>
        <taxon>Pyraustinae</taxon>
        <taxon>Loxostege</taxon>
    </lineage>
</organism>
<name>A0ABD0S2D6_LOXSC</name>
<accession>A0ABD0S2D6</accession>
<reference evidence="1 2" key="1">
    <citation type="submission" date="2024-06" db="EMBL/GenBank/DDBJ databases">
        <title>A chromosome-level genome assembly of beet webworm, Loxostege sticticalis.</title>
        <authorList>
            <person name="Zhang Y."/>
        </authorList>
    </citation>
    <scope>NUCLEOTIDE SEQUENCE [LARGE SCALE GENOMIC DNA]</scope>
    <source>
        <strain evidence="1">AQ028</strain>
        <tissue evidence="1">Male pupae</tissue>
    </source>
</reference>